<name>A0A3Q0J1V8_DIACI</name>
<dbReference type="InterPro" id="IPR050352">
    <property type="entry name" value="ABCG_transporters"/>
</dbReference>
<dbReference type="Pfam" id="PF00005">
    <property type="entry name" value="ABC_tran"/>
    <property type="match status" value="1"/>
</dbReference>
<evidence type="ECO:0000256" key="5">
    <source>
        <dbReference type="ARBA" id="ARBA00022741"/>
    </source>
</evidence>
<feature type="transmembrane region" description="Helical" evidence="9">
    <location>
        <begin position="432"/>
        <end position="459"/>
    </location>
</feature>
<dbReference type="PaxDb" id="121845-A0A3Q0J1V8"/>
<dbReference type="Gene3D" id="3.40.50.300">
    <property type="entry name" value="P-loop containing nucleotide triphosphate hydrolases"/>
    <property type="match status" value="1"/>
</dbReference>
<evidence type="ECO:0000313" key="12">
    <source>
        <dbReference type="RefSeq" id="XP_026682449.1"/>
    </source>
</evidence>
<dbReference type="PANTHER" id="PTHR48041">
    <property type="entry name" value="ABC TRANSPORTER G FAMILY MEMBER 28"/>
    <property type="match status" value="1"/>
</dbReference>
<evidence type="ECO:0000259" key="10">
    <source>
        <dbReference type="PROSITE" id="PS50893"/>
    </source>
</evidence>
<dbReference type="InterPro" id="IPR003593">
    <property type="entry name" value="AAA+_ATPase"/>
</dbReference>
<dbReference type="InterPro" id="IPR003439">
    <property type="entry name" value="ABC_transporter-like_ATP-bd"/>
</dbReference>
<keyword evidence="4 9" id="KW-0812">Transmembrane</keyword>
<dbReference type="SUPFAM" id="SSF52540">
    <property type="entry name" value="P-loop containing nucleoside triphosphate hydrolases"/>
    <property type="match status" value="1"/>
</dbReference>
<dbReference type="AlphaFoldDB" id="A0A3Q0J1V8"/>
<evidence type="ECO:0000256" key="3">
    <source>
        <dbReference type="ARBA" id="ARBA00022448"/>
    </source>
</evidence>
<evidence type="ECO:0000256" key="1">
    <source>
        <dbReference type="ARBA" id="ARBA00004141"/>
    </source>
</evidence>
<dbReference type="PANTHER" id="PTHR48041:SF78">
    <property type="entry name" value="ABC TRANSPORTER EXPRESSED IN TRACHEA, ISOFORM A"/>
    <property type="match status" value="1"/>
</dbReference>
<organism evidence="11 12">
    <name type="scientific">Diaphorina citri</name>
    <name type="common">Asian citrus psyllid</name>
    <dbReference type="NCBI Taxonomy" id="121845"/>
    <lineage>
        <taxon>Eukaryota</taxon>
        <taxon>Metazoa</taxon>
        <taxon>Ecdysozoa</taxon>
        <taxon>Arthropoda</taxon>
        <taxon>Hexapoda</taxon>
        <taxon>Insecta</taxon>
        <taxon>Pterygota</taxon>
        <taxon>Neoptera</taxon>
        <taxon>Paraneoptera</taxon>
        <taxon>Hemiptera</taxon>
        <taxon>Sternorrhyncha</taxon>
        <taxon>Psylloidea</taxon>
        <taxon>Psyllidae</taxon>
        <taxon>Diaphorininae</taxon>
        <taxon>Diaphorina</taxon>
    </lineage>
</organism>
<evidence type="ECO:0000256" key="9">
    <source>
        <dbReference type="SAM" id="Phobius"/>
    </source>
</evidence>
<feature type="transmembrane region" description="Helical" evidence="9">
    <location>
        <begin position="362"/>
        <end position="379"/>
    </location>
</feature>
<evidence type="ECO:0000256" key="4">
    <source>
        <dbReference type="ARBA" id="ARBA00022692"/>
    </source>
</evidence>
<accession>A0A3Q0J1V8</accession>
<comment type="similarity">
    <text evidence="2">Belongs to the ABC transporter superfamily. ABCG family. Eye pigment precursor importer (TC 3.A.1.204) subfamily.</text>
</comment>
<dbReference type="PROSITE" id="PS50893">
    <property type="entry name" value="ABC_TRANSPORTER_2"/>
    <property type="match status" value="1"/>
</dbReference>
<dbReference type="InterPro" id="IPR017871">
    <property type="entry name" value="ABC_transporter-like_CS"/>
</dbReference>
<dbReference type="PROSITE" id="PS00211">
    <property type="entry name" value="ABC_TRANSPORTER_1"/>
    <property type="match status" value="1"/>
</dbReference>
<dbReference type="STRING" id="121845.A0A3Q0J1V8"/>
<evidence type="ECO:0000256" key="2">
    <source>
        <dbReference type="ARBA" id="ARBA00005814"/>
    </source>
</evidence>
<evidence type="ECO:0000256" key="8">
    <source>
        <dbReference type="ARBA" id="ARBA00023136"/>
    </source>
</evidence>
<evidence type="ECO:0000256" key="6">
    <source>
        <dbReference type="ARBA" id="ARBA00022840"/>
    </source>
</evidence>
<dbReference type="InterPro" id="IPR013525">
    <property type="entry name" value="ABC2_TM"/>
</dbReference>
<gene>
    <name evidence="12" type="primary">LOC103513474</name>
</gene>
<feature type="transmembrane region" description="Helical" evidence="9">
    <location>
        <begin position="391"/>
        <end position="412"/>
    </location>
</feature>
<protein>
    <submittedName>
        <fullName evidence="12">ATP-binding cassette sub-family G member 1-like isoform X1</fullName>
    </submittedName>
</protein>
<dbReference type="Pfam" id="PF19055">
    <property type="entry name" value="ABC2_membrane_7"/>
    <property type="match status" value="1"/>
</dbReference>
<dbReference type="KEGG" id="dci:103513474"/>
<keyword evidence="11" id="KW-1185">Reference proteome</keyword>
<feature type="transmembrane region" description="Helical" evidence="9">
    <location>
        <begin position="500"/>
        <end position="519"/>
    </location>
</feature>
<feature type="transmembrane region" description="Helical" evidence="9">
    <location>
        <begin position="471"/>
        <end position="494"/>
    </location>
</feature>
<comment type="subcellular location">
    <subcellularLocation>
        <location evidence="1">Membrane</location>
        <topology evidence="1">Multi-pass membrane protein</topology>
    </subcellularLocation>
</comment>
<keyword evidence="8 9" id="KW-0472">Membrane</keyword>
<dbReference type="FunFam" id="3.40.50.300:FF:001077">
    <property type="entry name" value="Uncharacterized protein, isoform A"/>
    <property type="match status" value="1"/>
</dbReference>
<keyword evidence="5" id="KW-0547">Nucleotide-binding</keyword>
<dbReference type="InterPro" id="IPR043926">
    <property type="entry name" value="ABCG_dom"/>
</dbReference>
<keyword evidence="7 9" id="KW-1133">Transmembrane helix</keyword>
<feature type="domain" description="ABC transporter" evidence="10">
    <location>
        <begin position="21"/>
        <end position="269"/>
    </location>
</feature>
<dbReference type="GeneID" id="103513474"/>
<dbReference type="InterPro" id="IPR027417">
    <property type="entry name" value="P-loop_NTPase"/>
</dbReference>
<dbReference type="Proteomes" id="UP000079169">
    <property type="component" value="Unplaced"/>
</dbReference>
<dbReference type="RefSeq" id="XP_026682449.1">
    <property type="nucleotide sequence ID" value="XM_026826648.1"/>
</dbReference>
<feature type="transmembrane region" description="Helical" evidence="9">
    <location>
        <begin position="585"/>
        <end position="607"/>
    </location>
</feature>
<keyword evidence="3" id="KW-0813">Transport</keyword>
<dbReference type="GO" id="GO:0016887">
    <property type="term" value="F:ATP hydrolysis activity"/>
    <property type="evidence" value="ECO:0007669"/>
    <property type="project" value="InterPro"/>
</dbReference>
<reference evidence="12" key="1">
    <citation type="submission" date="2025-08" db="UniProtKB">
        <authorList>
            <consortium name="RefSeq"/>
        </authorList>
    </citation>
    <scope>IDENTIFICATION</scope>
</reference>
<proteinExistence type="inferred from homology"/>
<dbReference type="SMART" id="SM00382">
    <property type="entry name" value="AAA"/>
    <property type="match status" value="1"/>
</dbReference>
<dbReference type="GO" id="GO:0005886">
    <property type="term" value="C:plasma membrane"/>
    <property type="evidence" value="ECO:0007669"/>
    <property type="project" value="TreeGrafter"/>
</dbReference>
<evidence type="ECO:0000313" key="11">
    <source>
        <dbReference type="Proteomes" id="UP000079169"/>
    </source>
</evidence>
<dbReference type="GO" id="GO:0005524">
    <property type="term" value="F:ATP binding"/>
    <property type="evidence" value="ECO:0007669"/>
    <property type="project" value="UniProtKB-KW"/>
</dbReference>
<dbReference type="Pfam" id="PF01061">
    <property type="entry name" value="ABC2_membrane"/>
    <property type="match status" value="1"/>
</dbReference>
<evidence type="ECO:0000256" key="7">
    <source>
        <dbReference type="ARBA" id="ARBA00022989"/>
    </source>
</evidence>
<dbReference type="GO" id="GO:0140359">
    <property type="term" value="F:ABC-type transporter activity"/>
    <property type="evidence" value="ECO:0007669"/>
    <property type="project" value="InterPro"/>
</dbReference>
<sequence length="612" mass="69913">MKSEEAELQDLKKSPRKHFNLLFQDISYSALYYDTHSYSIKSKDILKDISGVFVSKELSVILGPSGSGKTKLLDILAGYRRPKKTETNSGYIEINETRLQDHRMLRKESCYIMQDNLLQELLTVEESLTVAAHLKLGNQYSRKAKESKVDSIADSLSISTCKNTLTKHLSGGQKKRLSIALELLSNPSIIFLDEPTTGLDYLNATNLVKLLRDMAHQGTMIICTLHQPSASLLNMADYLYVLTEGYCTYQGTVPGLVPYLSDFGYQCPSNYNPADYVIEVSLEADRMFEPCTNGKFFNANSSHNTKTVLKTIEEKGLSSKEFYSVLSTEIPYPADCLSQFCILLKRTLIKCFRDRFLTKVRLSLHLIIGSFLGIMYRGIGDDAARVHNNLSLLFFSTMFLMFTALSSMIITYPLEFEITRREHFNRWFSLKAYYLATMVADIPVQLLCTVIYCVTVYFISKQPLELDRFAMFLLICVFLTLYSQGMGVLVGMILDVKNGVIFGPLTLLPWTIFSGYFVLQRDSPDCFKFLFKLSFLKHSLEGILLSVYGYDRDQLKCYEEYCHFKSPAKFLDALDMKNGDYSYDLFFLIVSYILVKIASYLVLYFQINRNKS</sequence>
<keyword evidence="6" id="KW-0067">ATP-binding</keyword>